<proteinExistence type="predicted"/>
<feature type="coiled-coil region" evidence="2">
    <location>
        <begin position="673"/>
        <end position="707"/>
    </location>
</feature>
<keyword evidence="2" id="KW-0175">Coiled coil</keyword>
<reference evidence="5" key="1">
    <citation type="submission" date="2025-08" db="UniProtKB">
        <authorList>
            <consortium name="RefSeq"/>
        </authorList>
    </citation>
    <scope>IDENTIFICATION</scope>
    <source>
        <tissue evidence="5">Seedling</tissue>
    </source>
</reference>
<keyword evidence="4" id="KW-1185">Reference proteome</keyword>
<dbReference type="PANTHER" id="PTHR46288:SF27">
    <property type="entry name" value="CYSTEINE_HISTIDINE-RICH C1 DOMAIN FAMILY PROTEIN"/>
    <property type="match status" value="1"/>
</dbReference>
<dbReference type="AlphaFoldDB" id="A0A6P6FRW1"/>
<dbReference type="Pfam" id="PF05278">
    <property type="entry name" value="PEARLI-4"/>
    <property type="match status" value="1"/>
</dbReference>
<feature type="domain" description="DC1" evidence="3">
    <location>
        <begin position="318"/>
        <end position="367"/>
    </location>
</feature>
<dbReference type="KEGG" id="zju:112489658"/>
<gene>
    <name evidence="5" type="primary">LOC112489658</name>
</gene>
<dbReference type="Proteomes" id="UP001652623">
    <property type="component" value="Chromosome 9"/>
</dbReference>
<evidence type="ECO:0000256" key="2">
    <source>
        <dbReference type="SAM" id="Coils"/>
    </source>
</evidence>
<keyword evidence="1" id="KW-0677">Repeat</keyword>
<feature type="domain" description="DC1" evidence="3">
    <location>
        <begin position="10"/>
        <end position="57"/>
    </location>
</feature>
<dbReference type="Pfam" id="PF03107">
    <property type="entry name" value="C1_2"/>
    <property type="match status" value="3"/>
</dbReference>
<name>A0A6P6FRW1_ZIZJJ</name>
<dbReference type="InterPro" id="IPR046349">
    <property type="entry name" value="C1-like_sf"/>
</dbReference>
<organism evidence="4 5">
    <name type="scientific">Ziziphus jujuba</name>
    <name type="common">Chinese jujube</name>
    <name type="synonym">Ziziphus sativa</name>
    <dbReference type="NCBI Taxonomy" id="326968"/>
    <lineage>
        <taxon>Eukaryota</taxon>
        <taxon>Viridiplantae</taxon>
        <taxon>Streptophyta</taxon>
        <taxon>Embryophyta</taxon>
        <taxon>Tracheophyta</taxon>
        <taxon>Spermatophyta</taxon>
        <taxon>Magnoliopsida</taxon>
        <taxon>eudicotyledons</taxon>
        <taxon>Gunneridae</taxon>
        <taxon>Pentapetalae</taxon>
        <taxon>rosids</taxon>
        <taxon>fabids</taxon>
        <taxon>Rosales</taxon>
        <taxon>Rhamnaceae</taxon>
        <taxon>Paliureae</taxon>
        <taxon>Ziziphus</taxon>
    </lineage>
</organism>
<evidence type="ECO:0000256" key="1">
    <source>
        <dbReference type="ARBA" id="ARBA00022737"/>
    </source>
</evidence>
<dbReference type="InterPro" id="IPR004146">
    <property type="entry name" value="DC1"/>
</dbReference>
<dbReference type="InterPro" id="IPR007942">
    <property type="entry name" value="PLipase-like"/>
</dbReference>
<dbReference type="SUPFAM" id="SSF57889">
    <property type="entry name" value="Cysteine-rich domain"/>
    <property type="match status" value="3"/>
</dbReference>
<evidence type="ECO:0000313" key="4">
    <source>
        <dbReference type="Proteomes" id="UP001652623"/>
    </source>
</evidence>
<protein>
    <submittedName>
        <fullName evidence="5">Uncharacterized protein LOC112489658</fullName>
    </submittedName>
</protein>
<evidence type="ECO:0000259" key="3">
    <source>
        <dbReference type="Pfam" id="PF03107"/>
    </source>
</evidence>
<dbReference type="RefSeq" id="XP_024924275.2">
    <property type="nucleotide sequence ID" value="XM_025068507.3"/>
</dbReference>
<sequence length="736" mass="85052">MERKIEMQHPSHEHPLIWGYSIDDSQIIRCHICNDNIEELSYFVCLQCNYFLHYLCVLPFLQQIKHPSHPNHPLILQVNNSEGKPFCHVCDYSLDVYSPCYSCGRCNFELDIYCALKFPTVNWESRRPGDDQRLCHKQPMELIFIKHGEDDDDVKYCYICELPLLSQSYHCKICNHFFHRSCMELSPVITHPFHQSHSLILSLGCGARCILCRKQCSNFIFRCEQGRCDIYICVGCRSVLKPTITCQGHSHPLFLHSAFIAPRRLRCCDTPFTCYERLVNSSELRGTENYIFSCCICECDFRLHFFCGPLPCVIKHNCHIHPLTLFDSVVEDDFGEYYCDACEKERDPRICVYYCAKCKYIAHLDCVLDEVLRVLKGDCRDVKLRMVGQRKMVIEMDNKILRLVENEINIDSTGGVPPEKEVEATTAAAANQTLTTFSDLIISVAKQFGIITTDQNDNQGVRIIEQLQAEKEAGPLEEEDDVEDSLEEEEERNRIIRNNIENKNPLVLVHSLLTGTKYQPSNVDKEIGKGLKWISHDPEMSYRSFIRKFKKLSYDKNTEWIIVTPNEQEMKIVNVGGYMITWNLACVMEDLLAKHGDISGNKISSPELKSLIFFFLCRLVHTMSRTLVVDVTENLLGDWYSCLNFAKSNGFKVGFVMSRLKRVVRAAFGVGANSSKKEEKTELEKLIGNLEAKLKKYKKQLEEHERAWDIKGNNLMDKCFNELVQLKWKKVADDLF</sequence>
<accession>A0A6P6FRW1</accession>
<feature type="domain" description="DC1" evidence="3">
    <location>
        <begin position="67"/>
        <end position="115"/>
    </location>
</feature>
<dbReference type="GeneID" id="112489658"/>
<evidence type="ECO:0000313" key="5">
    <source>
        <dbReference type="RefSeq" id="XP_024924275.2"/>
    </source>
</evidence>
<dbReference type="PANTHER" id="PTHR46288">
    <property type="entry name" value="PHORBOL-ESTER/DAG-TYPE DOMAIN-CONTAINING PROTEIN"/>
    <property type="match status" value="1"/>
</dbReference>